<keyword evidence="4 10" id="KW-0732">Signal</keyword>
<feature type="chain" id="PRO_5043494857" evidence="10">
    <location>
        <begin position="33"/>
        <end position="518"/>
    </location>
</feature>
<keyword evidence="6" id="KW-1015">Disulfide bond</keyword>
<dbReference type="PROSITE" id="PS01187">
    <property type="entry name" value="EGF_CA"/>
    <property type="match status" value="2"/>
</dbReference>
<dbReference type="Proteomes" id="UP001497497">
    <property type="component" value="Unassembled WGS sequence"/>
</dbReference>
<dbReference type="FunFam" id="2.10.25.10:FF:000010">
    <property type="entry name" value="Pro-epidermal growth factor"/>
    <property type="match status" value="1"/>
</dbReference>
<dbReference type="PROSITE" id="PS00010">
    <property type="entry name" value="ASX_HYDROXYL"/>
    <property type="match status" value="3"/>
</dbReference>
<dbReference type="FunFam" id="2.10.25.10:FF:000240">
    <property type="entry name" value="Vitamin K-dependent protein S"/>
    <property type="match status" value="2"/>
</dbReference>
<dbReference type="CDD" id="cd00037">
    <property type="entry name" value="CLECT"/>
    <property type="match status" value="1"/>
</dbReference>
<keyword evidence="5" id="KW-0677">Repeat</keyword>
<evidence type="ECO:0000259" key="11">
    <source>
        <dbReference type="PROSITE" id="PS50026"/>
    </source>
</evidence>
<dbReference type="Pfam" id="PF07645">
    <property type="entry name" value="EGF_CA"/>
    <property type="match status" value="2"/>
</dbReference>
<evidence type="ECO:0000256" key="5">
    <source>
        <dbReference type="ARBA" id="ARBA00022737"/>
    </source>
</evidence>
<dbReference type="Gene3D" id="2.10.25.10">
    <property type="entry name" value="Laminin"/>
    <property type="match status" value="5"/>
</dbReference>
<evidence type="ECO:0000256" key="8">
    <source>
        <dbReference type="PROSITE-ProRule" id="PRU00076"/>
    </source>
</evidence>
<comment type="caution">
    <text evidence="8">Lacks conserved residue(s) required for the propagation of feature annotation.</text>
</comment>
<evidence type="ECO:0000259" key="12">
    <source>
        <dbReference type="PROSITE" id="PS50041"/>
    </source>
</evidence>
<keyword evidence="9" id="KW-1133">Transmembrane helix</keyword>
<dbReference type="InterPro" id="IPR016187">
    <property type="entry name" value="CTDL_fold"/>
</dbReference>
<reference evidence="13 14" key="1">
    <citation type="submission" date="2024-04" db="EMBL/GenBank/DDBJ databases">
        <authorList>
            <consortium name="Genoscope - CEA"/>
            <person name="William W."/>
        </authorList>
    </citation>
    <scope>NUCLEOTIDE SEQUENCE [LARGE SCALE GENOMIC DNA]</scope>
</reference>
<comment type="subcellular location">
    <subcellularLocation>
        <location evidence="1">Secreted</location>
    </subcellularLocation>
</comment>
<keyword evidence="7" id="KW-0325">Glycoprotein</keyword>
<dbReference type="SMART" id="SM00181">
    <property type="entry name" value="EGF"/>
    <property type="match status" value="5"/>
</dbReference>
<dbReference type="EMBL" id="CAXITT010000363">
    <property type="protein sequence ID" value="CAL1539956.1"/>
    <property type="molecule type" value="Genomic_DNA"/>
</dbReference>
<dbReference type="Pfam" id="PF14670">
    <property type="entry name" value="FXa_inhibition"/>
    <property type="match status" value="1"/>
</dbReference>
<dbReference type="InterPro" id="IPR026823">
    <property type="entry name" value="cEGF"/>
</dbReference>
<accession>A0AAV2I3H5</accession>
<dbReference type="PANTHER" id="PTHR47333:SF4">
    <property type="entry name" value="EGF-LIKE DOMAIN-CONTAINING PROTEIN"/>
    <property type="match status" value="1"/>
</dbReference>
<evidence type="ECO:0000256" key="9">
    <source>
        <dbReference type="SAM" id="Phobius"/>
    </source>
</evidence>
<feature type="domain" description="EGF-like" evidence="11">
    <location>
        <begin position="296"/>
        <end position="336"/>
    </location>
</feature>
<protein>
    <submittedName>
        <fullName evidence="13">Uncharacterized protein</fullName>
    </submittedName>
</protein>
<evidence type="ECO:0000313" key="14">
    <source>
        <dbReference type="Proteomes" id="UP001497497"/>
    </source>
</evidence>
<gene>
    <name evidence="13" type="ORF">GSLYS_00013689001</name>
</gene>
<dbReference type="SMART" id="SM00179">
    <property type="entry name" value="EGF_CA"/>
    <property type="match status" value="5"/>
</dbReference>
<comment type="caution">
    <text evidence="13">The sequence shown here is derived from an EMBL/GenBank/DDBJ whole genome shotgun (WGS) entry which is preliminary data.</text>
</comment>
<evidence type="ECO:0000256" key="4">
    <source>
        <dbReference type="ARBA" id="ARBA00022729"/>
    </source>
</evidence>
<evidence type="ECO:0000313" key="13">
    <source>
        <dbReference type="EMBL" id="CAL1539956.1"/>
    </source>
</evidence>
<keyword evidence="9" id="KW-0812">Transmembrane</keyword>
<proteinExistence type="predicted"/>
<dbReference type="InterPro" id="IPR001304">
    <property type="entry name" value="C-type_lectin-like"/>
</dbReference>
<dbReference type="SUPFAM" id="SSF57196">
    <property type="entry name" value="EGF/Laminin"/>
    <property type="match status" value="1"/>
</dbReference>
<dbReference type="PROSITE" id="PS50041">
    <property type="entry name" value="C_TYPE_LECTIN_2"/>
    <property type="match status" value="1"/>
</dbReference>
<dbReference type="InterPro" id="IPR009030">
    <property type="entry name" value="Growth_fac_rcpt_cys_sf"/>
</dbReference>
<dbReference type="FunFam" id="2.10.25.10:FF:000014">
    <property type="entry name" value="Latent-transforming growth factor beta-binding protein 3"/>
    <property type="match status" value="1"/>
</dbReference>
<dbReference type="InterPro" id="IPR018097">
    <property type="entry name" value="EGF_Ca-bd_CS"/>
</dbReference>
<dbReference type="InterPro" id="IPR052080">
    <property type="entry name" value="vWF_C/EGF_Fibrillin"/>
</dbReference>
<dbReference type="PROSITE" id="PS50026">
    <property type="entry name" value="EGF_3"/>
    <property type="match status" value="2"/>
</dbReference>
<feature type="transmembrane region" description="Helical" evidence="9">
    <location>
        <begin position="482"/>
        <end position="503"/>
    </location>
</feature>
<dbReference type="InterPro" id="IPR000152">
    <property type="entry name" value="EGF-type_Asp/Asn_hydroxyl_site"/>
</dbReference>
<dbReference type="InterPro" id="IPR001881">
    <property type="entry name" value="EGF-like_Ca-bd_dom"/>
</dbReference>
<feature type="domain" description="C-type lectin" evidence="12">
    <location>
        <begin position="42"/>
        <end position="172"/>
    </location>
</feature>
<dbReference type="SUPFAM" id="SSF56436">
    <property type="entry name" value="C-type lectin-like"/>
    <property type="match status" value="1"/>
</dbReference>
<evidence type="ECO:0000256" key="3">
    <source>
        <dbReference type="ARBA" id="ARBA00022536"/>
    </source>
</evidence>
<evidence type="ECO:0000256" key="2">
    <source>
        <dbReference type="ARBA" id="ARBA00022525"/>
    </source>
</evidence>
<dbReference type="PANTHER" id="PTHR47333">
    <property type="entry name" value="VON WILLEBRAND FACTOR C AND EGF DOMAIN-CONTAINING PROTEIN"/>
    <property type="match status" value="1"/>
</dbReference>
<evidence type="ECO:0000256" key="10">
    <source>
        <dbReference type="SAM" id="SignalP"/>
    </source>
</evidence>
<dbReference type="Pfam" id="PF12662">
    <property type="entry name" value="cEGF"/>
    <property type="match status" value="1"/>
</dbReference>
<dbReference type="Gene3D" id="3.10.100.10">
    <property type="entry name" value="Mannose-Binding Protein A, subunit A"/>
    <property type="match status" value="1"/>
</dbReference>
<organism evidence="13 14">
    <name type="scientific">Lymnaea stagnalis</name>
    <name type="common">Great pond snail</name>
    <name type="synonym">Helix stagnalis</name>
    <dbReference type="NCBI Taxonomy" id="6523"/>
    <lineage>
        <taxon>Eukaryota</taxon>
        <taxon>Metazoa</taxon>
        <taxon>Spiralia</taxon>
        <taxon>Lophotrochozoa</taxon>
        <taxon>Mollusca</taxon>
        <taxon>Gastropoda</taxon>
        <taxon>Heterobranchia</taxon>
        <taxon>Euthyneura</taxon>
        <taxon>Panpulmonata</taxon>
        <taxon>Hygrophila</taxon>
        <taxon>Lymnaeoidea</taxon>
        <taxon>Lymnaeidae</taxon>
        <taxon>Lymnaea</taxon>
    </lineage>
</organism>
<dbReference type="AlphaFoldDB" id="A0AAV2I3H5"/>
<feature type="signal peptide" evidence="10">
    <location>
        <begin position="1"/>
        <end position="32"/>
    </location>
</feature>
<feature type="domain" description="EGF-like" evidence="11">
    <location>
        <begin position="337"/>
        <end position="373"/>
    </location>
</feature>
<keyword evidence="9" id="KW-0472">Membrane</keyword>
<keyword evidence="3 8" id="KW-0245">EGF-like domain</keyword>
<dbReference type="InterPro" id="IPR000742">
    <property type="entry name" value="EGF"/>
</dbReference>
<dbReference type="InterPro" id="IPR016186">
    <property type="entry name" value="C-type_lectin-like/link_sf"/>
</dbReference>
<evidence type="ECO:0000256" key="1">
    <source>
        <dbReference type="ARBA" id="ARBA00004613"/>
    </source>
</evidence>
<sequence>MLDTTMTPAMYHAWRLVYTTVLLDGCLVLTSAEPSTFNVLNINGQDYLMSSTTADTEEAGSSCSEAGSQLALFDTNAEFHNVSSFLSSYIIDHELRVDELLVDILVKDGDSDGKYEHWWKQEELSDKVWASGEPDSGCRKVPKSCCVRIYFDKGYGVLKDTDCEKRYFYLCKSAGACSSAAHSCSHVCVDTTQGYTCECKTGWILEADGFSCVDIDECKDIEHLCDQVCTNTAGSYVCSCHEGNTLNSDAKSCTALIGFENSTVGGGSNSGEETTRAVEGCSTGYARSSDTGPCADVDECMLALTGCQHSCVNTEGSYTCSCYENYTLRSDNKTCVDVDECASGVPPCAQLCVNTRGGYSCGCWDGYHDDGPELCADVNECDLGIHACSQTCHNTNGSYVCSCRDGFFLADDQHGCVASDTSDANRCPCHCRGVSDGNISIPSTIDYIHNTIHRLSLDVHDLSSYKRTKMSVTDQRVTSQTLGYMGVAVFVGIFGLLAAPDAVKLFAYLKSMITNELI</sequence>
<keyword evidence="14" id="KW-1185">Reference proteome</keyword>
<dbReference type="GO" id="GO:0005576">
    <property type="term" value="C:extracellular region"/>
    <property type="evidence" value="ECO:0007669"/>
    <property type="project" value="UniProtKB-SubCell"/>
</dbReference>
<dbReference type="GO" id="GO:0005509">
    <property type="term" value="F:calcium ion binding"/>
    <property type="evidence" value="ECO:0007669"/>
    <property type="project" value="InterPro"/>
</dbReference>
<dbReference type="SUPFAM" id="SSF57184">
    <property type="entry name" value="Growth factor receptor domain"/>
    <property type="match status" value="1"/>
</dbReference>
<name>A0AAV2I3H5_LYMST</name>
<dbReference type="InterPro" id="IPR049883">
    <property type="entry name" value="NOTCH1_EGF-like"/>
</dbReference>
<keyword evidence="2" id="KW-0964">Secreted</keyword>
<evidence type="ECO:0000256" key="7">
    <source>
        <dbReference type="ARBA" id="ARBA00023180"/>
    </source>
</evidence>
<evidence type="ECO:0000256" key="6">
    <source>
        <dbReference type="ARBA" id="ARBA00023157"/>
    </source>
</evidence>